<comment type="caution">
    <text evidence="1">The sequence shown here is derived from an EMBL/GenBank/DDBJ whole genome shotgun (WGS) entry which is preliminary data.</text>
</comment>
<accession>A0A2N8S0I8</accession>
<proteinExistence type="predicted"/>
<dbReference type="Proteomes" id="UP000235925">
    <property type="component" value="Unassembled WGS sequence"/>
</dbReference>
<dbReference type="EMBL" id="POUN01000004">
    <property type="protein sequence ID" value="PNF80139.1"/>
    <property type="molecule type" value="Genomic_DNA"/>
</dbReference>
<gene>
    <name evidence="1" type="ORF">CXK92_16140</name>
</gene>
<name>A0A2N8S0I8_STUST</name>
<dbReference type="OrthoDB" id="6900655at2"/>
<organism evidence="1 2">
    <name type="scientific">Stutzerimonas stutzeri</name>
    <name type="common">Pseudomonas stutzeri</name>
    <dbReference type="NCBI Taxonomy" id="316"/>
    <lineage>
        <taxon>Bacteria</taxon>
        <taxon>Pseudomonadati</taxon>
        <taxon>Pseudomonadota</taxon>
        <taxon>Gammaproteobacteria</taxon>
        <taxon>Pseudomonadales</taxon>
        <taxon>Pseudomonadaceae</taxon>
        <taxon>Stutzerimonas</taxon>
    </lineage>
</organism>
<sequence length="93" mass="10031">MKGAEAYVNDQWQSCGLADLAQDPEAHTVTLHFIVPRDTQMPGLIDHISDVAQRHLEDFYEGRKVTHKPVVGSVVGDGSGDGIDLEFEVAAAG</sequence>
<dbReference type="AlphaFoldDB" id="A0A2N8S0I8"/>
<dbReference type="RefSeq" id="WP_102826025.1">
    <property type="nucleotide sequence ID" value="NZ_CP139348.1"/>
</dbReference>
<evidence type="ECO:0000313" key="1">
    <source>
        <dbReference type="EMBL" id="PNF80139.1"/>
    </source>
</evidence>
<reference evidence="1 2" key="1">
    <citation type="submission" date="2018-01" db="EMBL/GenBank/DDBJ databases">
        <title>Denitrification phenotypes of diverse strains of Pseudomonas stutzeri.</title>
        <authorList>
            <person name="Milligan D.A."/>
            <person name="Bergaust L."/>
            <person name="Bakken L.R."/>
            <person name="Frostegard A."/>
        </authorList>
    </citation>
    <scope>NUCLEOTIDE SEQUENCE [LARGE SCALE GENOMIC DNA]</scope>
    <source>
        <strain evidence="1 2">KC</strain>
    </source>
</reference>
<protein>
    <submittedName>
        <fullName evidence="1">Uncharacterized protein</fullName>
    </submittedName>
</protein>
<evidence type="ECO:0000313" key="2">
    <source>
        <dbReference type="Proteomes" id="UP000235925"/>
    </source>
</evidence>